<dbReference type="KEGG" id="zal:AZF00_04510"/>
<dbReference type="InterPro" id="IPR018062">
    <property type="entry name" value="HTH_AraC-typ_CS"/>
</dbReference>
<feature type="domain" description="HTH araC/xylS-type" evidence="5">
    <location>
        <begin position="190"/>
        <end position="288"/>
    </location>
</feature>
<keyword evidence="4" id="KW-0804">Transcription</keyword>
<keyword evidence="3" id="KW-0010">Activator</keyword>
<dbReference type="InterPro" id="IPR003313">
    <property type="entry name" value="AraC-bd"/>
</dbReference>
<dbReference type="GO" id="GO:0003700">
    <property type="term" value="F:DNA-binding transcription factor activity"/>
    <property type="evidence" value="ECO:0007669"/>
    <property type="project" value="InterPro"/>
</dbReference>
<dbReference type="InterPro" id="IPR009057">
    <property type="entry name" value="Homeodomain-like_sf"/>
</dbReference>
<dbReference type="Proteomes" id="UP000074119">
    <property type="component" value="Chromosome"/>
</dbReference>
<dbReference type="Pfam" id="PF02311">
    <property type="entry name" value="AraC_binding"/>
    <property type="match status" value="1"/>
</dbReference>
<proteinExistence type="predicted"/>
<dbReference type="PROSITE" id="PS00041">
    <property type="entry name" value="HTH_ARAC_FAMILY_1"/>
    <property type="match status" value="1"/>
</dbReference>
<dbReference type="GO" id="GO:0043565">
    <property type="term" value="F:sequence-specific DNA binding"/>
    <property type="evidence" value="ECO:0007669"/>
    <property type="project" value="InterPro"/>
</dbReference>
<dbReference type="EMBL" id="CP014544">
    <property type="protein sequence ID" value="AMO67600.1"/>
    <property type="molecule type" value="Genomic_DNA"/>
</dbReference>
<dbReference type="PROSITE" id="PS01124">
    <property type="entry name" value="HTH_ARAC_FAMILY_2"/>
    <property type="match status" value="1"/>
</dbReference>
<dbReference type="Gene3D" id="2.60.120.280">
    <property type="entry name" value="Regulatory protein AraC"/>
    <property type="match status" value="1"/>
</dbReference>
<evidence type="ECO:0000313" key="6">
    <source>
        <dbReference type="EMBL" id="AMO67600.1"/>
    </source>
</evidence>
<evidence type="ECO:0000256" key="1">
    <source>
        <dbReference type="ARBA" id="ARBA00023015"/>
    </source>
</evidence>
<dbReference type="InterPro" id="IPR037923">
    <property type="entry name" value="HTH-like"/>
</dbReference>
<dbReference type="InterPro" id="IPR018060">
    <property type="entry name" value="HTH_AraC"/>
</dbReference>
<dbReference type="PANTHER" id="PTHR43280">
    <property type="entry name" value="ARAC-FAMILY TRANSCRIPTIONAL REGULATOR"/>
    <property type="match status" value="1"/>
</dbReference>
<dbReference type="STRING" id="1470434.AZF00_04510"/>
<evidence type="ECO:0000313" key="7">
    <source>
        <dbReference type="Proteomes" id="UP000074119"/>
    </source>
</evidence>
<dbReference type="Pfam" id="PF12833">
    <property type="entry name" value="HTH_18"/>
    <property type="match status" value="1"/>
</dbReference>
<organism evidence="6 7">
    <name type="scientific">Zhongshania aliphaticivorans</name>
    <dbReference type="NCBI Taxonomy" id="1470434"/>
    <lineage>
        <taxon>Bacteria</taxon>
        <taxon>Pseudomonadati</taxon>
        <taxon>Pseudomonadota</taxon>
        <taxon>Gammaproteobacteria</taxon>
        <taxon>Cellvibrionales</taxon>
        <taxon>Spongiibacteraceae</taxon>
        <taxon>Zhongshania</taxon>
    </lineage>
</organism>
<dbReference type="SUPFAM" id="SSF51215">
    <property type="entry name" value="Regulatory protein AraC"/>
    <property type="match status" value="1"/>
</dbReference>
<dbReference type="SMART" id="SM00342">
    <property type="entry name" value="HTH_ARAC"/>
    <property type="match status" value="1"/>
</dbReference>
<protein>
    <submittedName>
        <fullName evidence="6">AraC family transcriptional regulator</fullName>
    </submittedName>
</protein>
<evidence type="ECO:0000256" key="3">
    <source>
        <dbReference type="ARBA" id="ARBA00023159"/>
    </source>
</evidence>
<dbReference type="InterPro" id="IPR020449">
    <property type="entry name" value="Tscrpt_reg_AraC-type_HTH"/>
</dbReference>
<reference evidence="6 7" key="1">
    <citation type="submission" date="2015-12" db="EMBL/GenBank/DDBJ databases">
        <authorList>
            <person name="Shamseldin A."/>
            <person name="Moawad H."/>
            <person name="Abd El-Rahim W.M."/>
            <person name="Sadowsky M.J."/>
        </authorList>
    </citation>
    <scope>NUCLEOTIDE SEQUENCE [LARGE SCALE GENOMIC DNA]</scope>
    <source>
        <strain evidence="6 7">SM2</strain>
    </source>
</reference>
<keyword evidence="2" id="KW-0238">DNA-binding</keyword>
<evidence type="ECO:0000256" key="4">
    <source>
        <dbReference type="ARBA" id="ARBA00023163"/>
    </source>
</evidence>
<gene>
    <name evidence="6" type="ORF">AZF00_04510</name>
</gene>
<dbReference type="PANTHER" id="PTHR43280:SF30">
    <property type="entry name" value="MMSAB OPERON REGULATORY PROTEIN"/>
    <property type="match status" value="1"/>
</dbReference>
<dbReference type="AlphaFoldDB" id="A0A127M302"/>
<accession>A0A127M302</accession>
<dbReference type="RefSeq" id="WP_008246271.1">
    <property type="nucleotide sequence ID" value="NZ_CP014544.1"/>
</dbReference>
<keyword evidence="1" id="KW-0805">Transcription regulation</keyword>
<dbReference type="Gene3D" id="1.10.10.60">
    <property type="entry name" value="Homeodomain-like"/>
    <property type="match status" value="2"/>
</dbReference>
<evidence type="ECO:0000256" key="2">
    <source>
        <dbReference type="ARBA" id="ARBA00023125"/>
    </source>
</evidence>
<name>A0A127M302_9GAMM</name>
<evidence type="ECO:0000259" key="5">
    <source>
        <dbReference type="PROSITE" id="PS01124"/>
    </source>
</evidence>
<dbReference type="SUPFAM" id="SSF46689">
    <property type="entry name" value="Homeodomain-like"/>
    <property type="match status" value="2"/>
</dbReference>
<dbReference type="CDD" id="cd06986">
    <property type="entry name" value="cupin_MmsR-like_N"/>
    <property type="match status" value="1"/>
</dbReference>
<sequence>MPITSDWPLPPQGIRFLTPQFVQTQLAAHPLTQGLYPLAMGYYPAAFGHRMQRQQHDSHLLIYCIAGKGTLMCDDKHYRINSGDIILLPPDHPHAYKADGKDPWTIYWLHFDGNLADDFYQHIQLSSPCVNIGVQPRVVRIFDGLSELRRSAYQFAEFMQGGHQLQALLSYIALLVRQQRPQSGKALNWERLRATMQEHIHGQLNLDELAAEVKLSKYHFTKKFKAHTGQSPIQYFINMKIQRACYLLDSTSQSVKQVAAAVGYDDAYYFSRLFKKTIGLAPSDYRQHRRS</sequence>
<dbReference type="PRINTS" id="PR00032">
    <property type="entry name" value="HTHARAC"/>
</dbReference>